<name>A0ACC6Q4X2_9ACTN</name>
<gene>
    <name evidence="1" type="ORF">WKI67_35230</name>
</gene>
<proteinExistence type="predicted"/>
<evidence type="ECO:0000313" key="1">
    <source>
        <dbReference type="EMBL" id="MEJ8638620.1"/>
    </source>
</evidence>
<keyword evidence="2" id="KW-1185">Reference proteome</keyword>
<accession>A0ACC6Q4X2</accession>
<sequence>MPDASLSLAARLALLAWDTERMKLTGVSQLAHLVRAGALTELAQRGMLADDDGIARPVSDDRTGDPALDDLLELIEESRPRTWKSWVTNHSQYTLDAVQSRLAGTGHLRKEHKRGLFSRTQYRLEHPDAVKALRADARDVLTGPVPVDRVSDRDAALVALAAAAELRTLATGRERRQYKERIEALSVRSGAAAPALKKVIDEVRTAVVVVAATTAATAGSS</sequence>
<evidence type="ECO:0000313" key="2">
    <source>
        <dbReference type="Proteomes" id="UP001377168"/>
    </source>
</evidence>
<organism evidence="1 2">
    <name type="scientific">Streptomyces achmelvichensis</name>
    <dbReference type="NCBI Taxonomy" id="3134111"/>
    <lineage>
        <taxon>Bacteria</taxon>
        <taxon>Bacillati</taxon>
        <taxon>Actinomycetota</taxon>
        <taxon>Actinomycetes</taxon>
        <taxon>Kitasatosporales</taxon>
        <taxon>Streptomycetaceae</taxon>
        <taxon>Streptomyces</taxon>
    </lineage>
</organism>
<dbReference type="EMBL" id="JBBKAJ010000022">
    <property type="protein sequence ID" value="MEJ8638620.1"/>
    <property type="molecule type" value="Genomic_DNA"/>
</dbReference>
<dbReference type="Proteomes" id="UP001377168">
    <property type="component" value="Unassembled WGS sequence"/>
</dbReference>
<reference evidence="1" key="1">
    <citation type="submission" date="2024-03" db="EMBL/GenBank/DDBJ databases">
        <title>Novel Streptomyces species of biotechnological and ecological value are a feature of Machair soil.</title>
        <authorList>
            <person name="Prole J.R."/>
            <person name="Goodfellow M."/>
            <person name="Allenby N."/>
            <person name="Ward A.C."/>
        </authorList>
    </citation>
    <scope>NUCLEOTIDE SEQUENCE</scope>
    <source>
        <strain evidence="1">MS2.AVA.5</strain>
    </source>
</reference>
<protein>
    <submittedName>
        <fullName evidence="1">GPP34 family phosphoprotein</fullName>
    </submittedName>
</protein>
<comment type="caution">
    <text evidence="1">The sequence shown here is derived from an EMBL/GenBank/DDBJ whole genome shotgun (WGS) entry which is preliminary data.</text>
</comment>